<keyword evidence="6" id="KW-0812">Transmembrane</keyword>
<dbReference type="PROSITE" id="PS50089">
    <property type="entry name" value="ZF_RING_2"/>
    <property type="match status" value="1"/>
</dbReference>
<keyword evidence="9" id="KW-1185">Reference proteome</keyword>
<dbReference type="InterPro" id="IPR017907">
    <property type="entry name" value="Znf_RING_CS"/>
</dbReference>
<dbReference type="AlphaFoldDB" id="A0AA39J8B2"/>
<dbReference type="PROSITE" id="PS00518">
    <property type="entry name" value="ZF_RING_1"/>
    <property type="match status" value="1"/>
</dbReference>
<dbReference type="Gene3D" id="3.30.40.10">
    <property type="entry name" value="Zinc/RING finger domain, C3HC4 (zinc finger)"/>
    <property type="match status" value="1"/>
</dbReference>
<dbReference type="Pfam" id="PF13445">
    <property type="entry name" value="zf-RING_UBOX"/>
    <property type="match status" value="1"/>
</dbReference>
<dbReference type="SMART" id="SM00184">
    <property type="entry name" value="RING"/>
    <property type="match status" value="1"/>
</dbReference>
<evidence type="ECO:0000259" key="7">
    <source>
        <dbReference type="PROSITE" id="PS50089"/>
    </source>
</evidence>
<proteinExistence type="predicted"/>
<feature type="coiled-coil region" evidence="5">
    <location>
        <begin position="99"/>
        <end position="126"/>
    </location>
</feature>
<dbReference type="Proteomes" id="UP001175226">
    <property type="component" value="Unassembled WGS sequence"/>
</dbReference>
<evidence type="ECO:0000256" key="5">
    <source>
        <dbReference type="SAM" id="Coils"/>
    </source>
</evidence>
<keyword evidence="2 4" id="KW-0863">Zinc-finger</keyword>
<sequence>MAIKCRWTPSSSTHTTMSTSCVCSICLSDFVDPVCTPCGHVYCSRCITEATCIQRNEGSATAPCPTCRKSFSINDDHRFWDFREYFGYPLRRLYVNGLHVNFEDKVKKLENRIATLERENQRLRRRRNLLLSPRHLGQQGERNGWSVPWLAHTPRTRSWFPPWTLREGCPTRMRWLAKGFIFGLVVLVGSIAGLTLYDAFAVDTLVRYWIL</sequence>
<comment type="caution">
    <text evidence="8">The sequence shown here is derived from an EMBL/GenBank/DDBJ whole genome shotgun (WGS) entry which is preliminary data.</text>
</comment>
<keyword evidence="6" id="KW-1133">Transmembrane helix</keyword>
<reference evidence="8" key="1">
    <citation type="submission" date="2023-06" db="EMBL/GenBank/DDBJ databases">
        <authorList>
            <consortium name="Lawrence Berkeley National Laboratory"/>
            <person name="Ahrendt S."/>
            <person name="Sahu N."/>
            <person name="Indic B."/>
            <person name="Wong-Bajracharya J."/>
            <person name="Merenyi Z."/>
            <person name="Ke H.-M."/>
            <person name="Monk M."/>
            <person name="Kocsube S."/>
            <person name="Drula E."/>
            <person name="Lipzen A."/>
            <person name="Balint B."/>
            <person name="Henrissat B."/>
            <person name="Andreopoulos B."/>
            <person name="Martin F.M."/>
            <person name="Harder C.B."/>
            <person name="Rigling D."/>
            <person name="Ford K.L."/>
            <person name="Foster G.D."/>
            <person name="Pangilinan J."/>
            <person name="Papanicolaou A."/>
            <person name="Barry K."/>
            <person name="LaButti K."/>
            <person name="Viragh M."/>
            <person name="Koriabine M."/>
            <person name="Yan M."/>
            <person name="Riley R."/>
            <person name="Champramary S."/>
            <person name="Plett K.L."/>
            <person name="Tsai I.J."/>
            <person name="Slot J."/>
            <person name="Sipos G."/>
            <person name="Plett J."/>
            <person name="Nagy L.G."/>
            <person name="Grigoriev I.V."/>
        </authorList>
    </citation>
    <scope>NUCLEOTIDE SEQUENCE</scope>
    <source>
        <strain evidence="8">FPL87.14</strain>
    </source>
</reference>
<dbReference type="SUPFAM" id="SSF57850">
    <property type="entry name" value="RING/U-box"/>
    <property type="match status" value="1"/>
</dbReference>
<evidence type="ECO:0000256" key="4">
    <source>
        <dbReference type="PROSITE-ProRule" id="PRU00175"/>
    </source>
</evidence>
<dbReference type="EMBL" id="JAUEPT010000045">
    <property type="protein sequence ID" value="KAK0438010.1"/>
    <property type="molecule type" value="Genomic_DNA"/>
</dbReference>
<evidence type="ECO:0000256" key="1">
    <source>
        <dbReference type="ARBA" id="ARBA00022723"/>
    </source>
</evidence>
<evidence type="ECO:0000313" key="9">
    <source>
        <dbReference type="Proteomes" id="UP001175226"/>
    </source>
</evidence>
<keyword evidence="5" id="KW-0175">Coiled coil</keyword>
<dbReference type="PROSITE" id="PS51257">
    <property type="entry name" value="PROKAR_LIPOPROTEIN"/>
    <property type="match status" value="1"/>
</dbReference>
<keyword evidence="3" id="KW-0862">Zinc</keyword>
<dbReference type="InterPro" id="IPR001841">
    <property type="entry name" value="Znf_RING"/>
</dbReference>
<keyword evidence="6" id="KW-0472">Membrane</keyword>
<dbReference type="InterPro" id="IPR027370">
    <property type="entry name" value="Znf-RING_euk"/>
</dbReference>
<gene>
    <name evidence="8" type="ORF">EV421DRAFT_1825866</name>
</gene>
<accession>A0AA39J8B2</accession>
<evidence type="ECO:0000256" key="6">
    <source>
        <dbReference type="SAM" id="Phobius"/>
    </source>
</evidence>
<evidence type="ECO:0000256" key="3">
    <source>
        <dbReference type="ARBA" id="ARBA00022833"/>
    </source>
</evidence>
<evidence type="ECO:0000313" key="8">
    <source>
        <dbReference type="EMBL" id="KAK0438010.1"/>
    </source>
</evidence>
<name>A0AA39J8B2_9AGAR</name>
<feature type="domain" description="RING-type" evidence="7">
    <location>
        <begin position="23"/>
        <end position="68"/>
    </location>
</feature>
<evidence type="ECO:0000256" key="2">
    <source>
        <dbReference type="ARBA" id="ARBA00022771"/>
    </source>
</evidence>
<feature type="transmembrane region" description="Helical" evidence="6">
    <location>
        <begin position="175"/>
        <end position="197"/>
    </location>
</feature>
<organism evidence="8 9">
    <name type="scientific">Armillaria borealis</name>
    <dbReference type="NCBI Taxonomy" id="47425"/>
    <lineage>
        <taxon>Eukaryota</taxon>
        <taxon>Fungi</taxon>
        <taxon>Dikarya</taxon>
        <taxon>Basidiomycota</taxon>
        <taxon>Agaricomycotina</taxon>
        <taxon>Agaricomycetes</taxon>
        <taxon>Agaricomycetidae</taxon>
        <taxon>Agaricales</taxon>
        <taxon>Marasmiineae</taxon>
        <taxon>Physalacriaceae</taxon>
        <taxon>Armillaria</taxon>
    </lineage>
</organism>
<keyword evidence="1" id="KW-0479">Metal-binding</keyword>
<dbReference type="GO" id="GO:0008270">
    <property type="term" value="F:zinc ion binding"/>
    <property type="evidence" value="ECO:0007669"/>
    <property type="project" value="UniProtKB-KW"/>
</dbReference>
<protein>
    <recommendedName>
        <fullName evidence="7">RING-type domain-containing protein</fullName>
    </recommendedName>
</protein>
<dbReference type="InterPro" id="IPR013083">
    <property type="entry name" value="Znf_RING/FYVE/PHD"/>
</dbReference>